<feature type="transmembrane region" description="Helical" evidence="4">
    <location>
        <begin position="482"/>
        <end position="502"/>
    </location>
</feature>
<evidence type="ECO:0000256" key="3">
    <source>
        <dbReference type="SAM" id="MobiDB-lite"/>
    </source>
</evidence>
<dbReference type="CDD" id="cd16012">
    <property type="entry name" value="ALP"/>
    <property type="match status" value="1"/>
</dbReference>
<dbReference type="GO" id="GO:0004035">
    <property type="term" value="F:alkaline phosphatase activity"/>
    <property type="evidence" value="ECO:0007669"/>
    <property type="project" value="UniProtKB-EC"/>
</dbReference>
<dbReference type="SMART" id="SM00098">
    <property type="entry name" value="alkPPc"/>
    <property type="match status" value="1"/>
</dbReference>
<sequence>MGGTKTYDNAISVDIDGAPHDTLIEIAKANGLKTGNISTAEIEDATPAVQAAHVAARSCFGPDDLAKCGTDAIAEGGLGSIAEQIIDTRADLTLGGGSRSFAETANAGQFDGSTLFEQASDRGYQLAATGPELAAISTANQTEPVLGLFSEGNFPTRYAATAATVGGADLAPATCTANPERLPSDLSLKSLTDKGISLLNKDNESGFFLQVEGASIDKQDHAANACGQIGETIDLDEAVQSALAFAKADGNTLVIVTADHAHSSQIVDTTPPTSLSTALLTHDGTTMKVSYGTAGLGGSQQHTGSQLRIAAYGPGAANVVGLTDQTDNFFTMSRALELNLDTASLSEGATVAVSNSTVKPGAALTVSASGFAGDRQVSGTVASEPVALDETDVIDSSARFAITAPDEVGTHTVTVTGSQSGVSAQVTFTVDPNAATPTSTPSASPSASPSSSPSTAAASGSGSGPGSTGGFTGINLASTGAVVVPVLLVGGALLSVGAVLIIRRRRAQHEV</sequence>
<name>A0ABS2L8X5_9MICO</name>
<keyword evidence="4" id="KW-0472">Membrane</keyword>
<organism evidence="5 6">
    <name type="scientific">Subtercola frigoramans</name>
    <dbReference type="NCBI Taxonomy" id="120298"/>
    <lineage>
        <taxon>Bacteria</taxon>
        <taxon>Bacillati</taxon>
        <taxon>Actinomycetota</taxon>
        <taxon>Actinomycetes</taxon>
        <taxon>Micrococcales</taxon>
        <taxon>Microbacteriaceae</taxon>
        <taxon>Subtercola</taxon>
    </lineage>
</organism>
<keyword evidence="6" id="KW-1185">Reference proteome</keyword>
<reference evidence="5 6" key="1">
    <citation type="submission" date="2021-01" db="EMBL/GenBank/DDBJ databases">
        <title>Sequencing the genomes of 1000 actinobacteria strains.</title>
        <authorList>
            <person name="Klenk H.-P."/>
        </authorList>
    </citation>
    <scope>NUCLEOTIDE SEQUENCE [LARGE SCALE GENOMIC DNA]</scope>
    <source>
        <strain evidence="5 6">DSM 13057</strain>
    </source>
</reference>
<dbReference type="Proteomes" id="UP000776164">
    <property type="component" value="Unassembled WGS sequence"/>
</dbReference>
<keyword evidence="4" id="KW-1133">Transmembrane helix</keyword>
<dbReference type="InterPro" id="IPR001952">
    <property type="entry name" value="Alkaline_phosphatase"/>
</dbReference>
<evidence type="ECO:0000313" key="5">
    <source>
        <dbReference type="EMBL" id="MBM7473546.1"/>
    </source>
</evidence>
<accession>A0ABS2L8X5</accession>
<dbReference type="EC" id="3.1.3.1" evidence="5"/>
<evidence type="ECO:0000313" key="6">
    <source>
        <dbReference type="Proteomes" id="UP000776164"/>
    </source>
</evidence>
<protein>
    <submittedName>
        <fullName evidence="5">Alkaline phosphatase</fullName>
        <ecNumber evidence="5">3.1.3.1</ecNumber>
    </submittedName>
</protein>
<feature type="compositionally biased region" description="Low complexity" evidence="3">
    <location>
        <begin position="434"/>
        <end position="460"/>
    </location>
</feature>
<dbReference type="InterPro" id="IPR017850">
    <property type="entry name" value="Alkaline_phosphatase_core_sf"/>
</dbReference>
<comment type="caution">
    <text evidence="5">The sequence shown here is derived from an EMBL/GenBank/DDBJ whole genome shotgun (WGS) entry which is preliminary data.</text>
</comment>
<keyword evidence="4" id="KW-0812">Transmembrane</keyword>
<dbReference type="PRINTS" id="PR00113">
    <property type="entry name" value="ALKPHPHTASE"/>
</dbReference>
<evidence type="ECO:0000256" key="4">
    <source>
        <dbReference type="SAM" id="Phobius"/>
    </source>
</evidence>
<feature type="region of interest" description="Disordered" evidence="3">
    <location>
        <begin position="431"/>
        <end position="466"/>
    </location>
</feature>
<dbReference type="SUPFAM" id="SSF53649">
    <property type="entry name" value="Alkaline phosphatase-like"/>
    <property type="match status" value="1"/>
</dbReference>
<dbReference type="PANTHER" id="PTHR11596:SF5">
    <property type="entry name" value="ALKALINE PHOSPHATASE"/>
    <property type="match status" value="1"/>
</dbReference>
<comment type="similarity">
    <text evidence="2">Belongs to the alkaline phosphatase family.</text>
</comment>
<dbReference type="Gene3D" id="3.40.720.10">
    <property type="entry name" value="Alkaline Phosphatase, subunit A"/>
    <property type="match status" value="1"/>
</dbReference>
<gene>
    <name evidence="5" type="ORF">JOE66_003180</name>
</gene>
<dbReference type="EMBL" id="JAFBBU010000001">
    <property type="protein sequence ID" value="MBM7473546.1"/>
    <property type="molecule type" value="Genomic_DNA"/>
</dbReference>
<evidence type="ECO:0000256" key="1">
    <source>
        <dbReference type="ARBA" id="ARBA00022553"/>
    </source>
</evidence>
<proteinExistence type="inferred from homology"/>
<dbReference type="PANTHER" id="PTHR11596">
    <property type="entry name" value="ALKALINE PHOSPHATASE"/>
    <property type="match status" value="1"/>
</dbReference>
<dbReference type="RefSeq" id="WP_307827243.1">
    <property type="nucleotide sequence ID" value="NZ_BAAAHT010000001.1"/>
</dbReference>
<keyword evidence="5" id="KW-0378">Hydrolase</keyword>
<keyword evidence="1" id="KW-0597">Phosphoprotein</keyword>
<dbReference type="Pfam" id="PF00245">
    <property type="entry name" value="Alk_phosphatase"/>
    <property type="match status" value="2"/>
</dbReference>
<evidence type="ECO:0000256" key="2">
    <source>
        <dbReference type="RuleBase" id="RU003946"/>
    </source>
</evidence>